<protein>
    <recommendedName>
        <fullName evidence="3">DUF2066 domain-containing protein</fullName>
    </recommendedName>
</protein>
<reference evidence="1 2" key="1">
    <citation type="submission" date="2010-06" db="EMBL/GenBank/DDBJ databases">
        <title>Complete sequence of chromosome of Nitrosococcus watsoni C-113.</title>
        <authorList>
            <consortium name="US DOE Joint Genome Institute"/>
            <person name="Lucas S."/>
            <person name="Copeland A."/>
            <person name="Lapidus A."/>
            <person name="Cheng J.-F."/>
            <person name="Bruce D."/>
            <person name="Goodwin L."/>
            <person name="Pitluck S."/>
            <person name="Malfatti S.A."/>
            <person name="Chain P.S.G."/>
            <person name="Land M."/>
            <person name="Hauser L."/>
            <person name="Kyrpides N."/>
            <person name="Ivanova N."/>
            <person name="Cambell M.A."/>
            <person name="Heidelberg J.F."/>
            <person name="Klotz M.G."/>
            <person name="Woyke T."/>
        </authorList>
    </citation>
    <scope>NUCLEOTIDE SEQUENCE [LARGE SCALE GENOMIC DNA]</scope>
    <source>
        <strain evidence="1 2">C-113</strain>
    </source>
</reference>
<dbReference type="Pfam" id="PF09839">
    <property type="entry name" value="DUF2066"/>
    <property type="match status" value="1"/>
</dbReference>
<organism evidence="1 2">
    <name type="scientific">Nitrosococcus watsoni (strain C-113)</name>
    <dbReference type="NCBI Taxonomy" id="105559"/>
    <lineage>
        <taxon>Bacteria</taxon>
        <taxon>Pseudomonadati</taxon>
        <taxon>Pseudomonadota</taxon>
        <taxon>Gammaproteobacteria</taxon>
        <taxon>Chromatiales</taxon>
        <taxon>Chromatiaceae</taxon>
        <taxon>Nitrosococcus</taxon>
    </lineage>
</organism>
<keyword evidence="2" id="KW-1185">Reference proteome</keyword>
<dbReference type="AlphaFoldDB" id="D8K713"/>
<dbReference type="OrthoDB" id="6195299at2"/>
<dbReference type="KEGG" id="nwa:Nwat_1839"/>
<dbReference type="RefSeq" id="WP_013220782.1">
    <property type="nucleotide sequence ID" value="NC_014315.1"/>
</dbReference>
<dbReference type="STRING" id="105559.Nwat_1839"/>
<evidence type="ECO:0008006" key="3">
    <source>
        <dbReference type="Google" id="ProtNLM"/>
    </source>
</evidence>
<gene>
    <name evidence="1" type="ordered locus">Nwat_1839</name>
</gene>
<dbReference type="InterPro" id="IPR018642">
    <property type="entry name" value="DUF2066"/>
</dbReference>
<accession>D8K713</accession>
<name>D8K713_NITWC</name>
<dbReference type="HOGENOM" id="CLU_041769_1_0_6"/>
<proteinExistence type="predicted"/>
<evidence type="ECO:0000313" key="1">
    <source>
        <dbReference type="EMBL" id="ADJ28690.1"/>
    </source>
</evidence>
<evidence type="ECO:0000313" key="2">
    <source>
        <dbReference type="Proteomes" id="UP000000393"/>
    </source>
</evidence>
<dbReference type="EMBL" id="CP002086">
    <property type="protein sequence ID" value="ADJ28690.1"/>
    <property type="molecule type" value="Genomic_DNA"/>
</dbReference>
<dbReference type="Proteomes" id="UP000000393">
    <property type="component" value="Chromosome"/>
</dbReference>
<sequence length="351" mass="39334">MKQVILAMVIFYGMPLEAQAIGTVDLYEAQVPVSNQTPEEQARAVKEAFQKVLLKVMGNQGTLDRAPLASLLEKSSSLVQKFRYNASDEENGEATFWVRFDPLGVEQLLRQKALPVWGRVRPTVLLWVAVEEGRRRYLVDADASLPTAAILEEQAGVRGIPVIFPLWDLEDQSQLSFSDIWGNFPEPMLAASNRYPASVQLVGRLSHQNEDDWQARWTLYGAGKVRDWRVNGEFARVLRTGIDKAVDTIAAQMVPASGNNPLSSVQVRVTEVASFMDYARLFSYLSSLSQVIAMEPVQLSQAEVKFRLELRGKPEGLATSIRFGRVLARATEVMEPKIEPIPMELNYRLLP</sequence>
<dbReference type="eggNOG" id="COG3249">
    <property type="taxonomic scope" value="Bacteria"/>
</dbReference>